<keyword evidence="1" id="KW-0479">Metal-binding</keyword>
<dbReference type="GO" id="GO:0008270">
    <property type="term" value="F:zinc ion binding"/>
    <property type="evidence" value="ECO:0007669"/>
    <property type="project" value="UniProtKB-KW"/>
</dbReference>
<dbReference type="SUPFAM" id="SSF90209">
    <property type="entry name" value="Ran binding protein zinc finger-like"/>
    <property type="match status" value="2"/>
</dbReference>
<keyword evidence="2 4" id="KW-0863">Zinc-finger</keyword>
<evidence type="ECO:0000256" key="4">
    <source>
        <dbReference type="PROSITE-ProRule" id="PRU00322"/>
    </source>
</evidence>
<comment type="caution">
    <text evidence="7">The sequence shown here is derived from an EMBL/GenBank/DDBJ whole genome shotgun (WGS) entry which is preliminary data.</text>
</comment>
<sequence length="370" mass="40407">MRPPPSPSLFPFARNRSYCAHTEVRRRGTEEGDFGFSPTCAIRISVATLPCRVGKQNLPRDRSPSVLSICFLRETCRTHKHRSSLHPPALPSHRVALPPPSPPPPTTVLCDPLLSCAGPGGKQRTLVRPFFSPACSLTRSLLANVRTVCNSAQADTQADINQPPPPPREASAYGESKGRSSTMLRGYGGLGSRLLYRPCGVATAAIAHPAASGAASQFIMSSMACMYVRTFSTATPLCLARRLAGTHRRQRNREPTKGDWLCQCGEVNYQSKRECYKCGAPAPPLPPGVRRPSLPGEDPHDWACPCGQMNFRGAVVCHKCQQPKPVPPPLPGKEITMWTCPKCKSINRSNRKFCFKCSVPSPLVEFKPQQ</sequence>
<accession>A0A640KBA7</accession>
<feature type="domain" description="RanBP2-type" evidence="6">
    <location>
        <begin position="333"/>
        <end position="363"/>
    </location>
</feature>
<gene>
    <name evidence="7" type="ORF">LtaPh_1015900</name>
</gene>
<dbReference type="PROSITE" id="PS01358">
    <property type="entry name" value="ZF_RANBP2_1"/>
    <property type="match status" value="1"/>
</dbReference>
<dbReference type="PANTHER" id="PTHR23111:SF40">
    <property type="entry name" value="RNA-BINDING PROTEIN INVOLVED IN HETEROCHROMATIN ASSEMBLY-RELATED"/>
    <property type="match status" value="1"/>
</dbReference>
<evidence type="ECO:0000256" key="2">
    <source>
        <dbReference type="ARBA" id="ARBA00022771"/>
    </source>
</evidence>
<evidence type="ECO:0000313" key="7">
    <source>
        <dbReference type="EMBL" id="GET86588.1"/>
    </source>
</evidence>
<feature type="region of interest" description="Disordered" evidence="5">
    <location>
        <begin position="155"/>
        <end position="179"/>
    </location>
</feature>
<dbReference type="Gene3D" id="4.10.1060.10">
    <property type="entry name" value="Zinc finger, RanBP2-type"/>
    <property type="match status" value="2"/>
</dbReference>
<evidence type="ECO:0000256" key="3">
    <source>
        <dbReference type="ARBA" id="ARBA00022833"/>
    </source>
</evidence>
<dbReference type="InterPro" id="IPR036443">
    <property type="entry name" value="Znf_RanBP2_sf"/>
</dbReference>
<evidence type="ECO:0000313" key="8">
    <source>
        <dbReference type="Proteomes" id="UP000419144"/>
    </source>
</evidence>
<dbReference type="VEuPathDB" id="TriTrypDB:LtaPh_1015900"/>
<keyword evidence="3" id="KW-0862">Zinc</keyword>
<dbReference type="PANTHER" id="PTHR23111">
    <property type="entry name" value="ZINC FINGER PROTEIN"/>
    <property type="match status" value="1"/>
</dbReference>
<evidence type="ECO:0000256" key="5">
    <source>
        <dbReference type="SAM" id="MobiDB-lite"/>
    </source>
</evidence>
<dbReference type="Proteomes" id="UP000419144">
    <property type="component" value="Unassembled WGS sequence"/>
</dbReference>
<reference evidence="7" key="1">
    <citation type="submission" date="2019-11" db="EMBL/GenBank/DDBJ databases">
        <title>Leishmania tarentolae CDS.</title>
        <authorList>
            <person name="Goto Y."/>
            <person name="Yamagishi J."/>
        </authorList>
    </citation>
    <scope>NUCLEOTIDE SEQUENCE [LARGE SCALE GENOMIC DNA]</scope>
    <source>
        <strain evidence="7">Parrot Tar II</strain>
    </source>
</reference>
<organism evidence="7 8">
    <name type="scientific">Leishmania tarentolae</name>
    <name type="common">Sauroleishmania tarentolae</name>
    <dbReference type="NCBI Taxonomy" id="5689"/>
    <lineage>
        <taxon>Eukaryota</taxon>
        <taxon>Discoba</taxon>
        <taxon>Euglenozoa</taxon>
        <taxon>Kinetoplastea</taxon>
        <taxon>Metakinetoplastina</taxon>
        <taxon>Trypanosomatida</taxon>
        <taxon>Trypanosomatidae</taxon>
        <taxon>Leishmaniinae</taxon>
        <taxon>Leishmania</taxon>
        <taxon>lizard Leishmania</taxon>
    </lineage>
</organism>
<dbReference type="SMART" id="SM00547">
    <property type="entry name" value="ZnF_RBZ"/>
    <property type="match status" value="3"/>
</dbReference>
<keyword evidence="8" id="KW-1185">Reference proteome</keyword>
<evidence type="ECO:0000256" key="1">
    <source>
        <dbReference type="ARBA" id="ARBA00022723"/>
    </source>
</evidence>
<proteinExistence type="predicted"/>
<dbReference type="Pfam" id="PF00641">
    <property type="entry name" value="Zn_ribbon_RanBP"/>
    <property type="match status" value="1"/>
</dbReference>
<evidence type="ECO:0000259" key="6">
    <source>
        <dbReference type="PROSITE" id="PS50199"/>
    </source>
</evidence>
<protein>
    <recommendedName>
        <fullName evidence="6">RanBP2-type domain-containing protein</fullName>
    </recommendedName>
</protein>
<dbReference type="GO" id="GO:0003729">
    <property type="term" value="F:mRNA binding"/>
    <property type="evidence" value="ECO:0007669"/>
    <property type="project" value="TreeGrafter"/>
</dbReference>
<dbReference type="OrthoDB" id="247415at2759"/>
<dbReference type="EMBL" id="BLBS01000012">
    <property type="protein sequence ID" value="GET86588.1"/>
    <property type="molecule type" value="Genomic_DNA"/>
</dbReference>
<dbReference type="PROSITE" id="PS50199">
    <property type="entry name" value="ZF_RANBP2_2"/>
    <property type="match status" value="1"/>
</dbReference>
<dbReference type="AlphaFoldDB" id="A0A640KBA7"/>
<name>A0A640KBA7_LEITA</name>
<dbReference type="InterPro" id="IPR001876">
    <property type="entry name" value="Znf_RanBP2"/>
</dbReference>